<dbReference type="Proteomes" id="UP000281084">
    <property type="component" value="Unassembled WGS sequence"/>
</dbReference>
<dbReference type="EMBL" id="RAXZ01000006">
    <property type="protein sequence ID" value="RKG53596.1"/>
    <property type="molecule type" value="Genomic_DNA"/>
</dbReference>
<evidence type="ECO:0000313" key="1">
    <source>
        <dbReference type="EMBL" id="RKG53596.1"/>
    </source>
</evidence>
<name>A0A3A8G6M0_9GAMM</name>
<sequence length="291" mass="33266">MLNWNDDKTINEILYTSLTLATAKTGQSLIGEADQAARNAIHFCQQTPPVSGSFTQIKNAYIFKNVKHDNFGGVNAAIDGIVKITPSNPIIREDLEITLTTIEMNLTIEYLEGNEFIQGDKNTWLGRITTTTVKPHTQSRLINAQQASKIRLVNKSDQLVVYSQTKKNRFAMTTYTLTDFESTQYSTLDQNENKINWLSTKAKLHVKNSPIGTYEVSFDNQEQPFMMDIHFPISGHLEIKDQNSSNLIRISADENARRFNYQVFHQGKPQDKITKDWENFLGWESEIYSFL</sequence>
<dbReference type="RefSeq" id="WP_120367245.1">
    <property type="nucleotide sequence ID" value="NZ_RAXZ01000006.1"/>
</dbReference>
<proteinExistence type="predicted"/>
<accession>A0A3A8G6M0</accession>
<protein>
    <submittedName>
        <fullName evidence="1">Uncharacterized protein</fullName>
    </submittedName>
</protein>
<comment type="caution">
    <text evidence="1">The sequence shown here is derived from an EMBL/GenBank/DDBJ whole genome shotgun (WGS) entry which is preliminary data.</text>
</comment>
<dbReference type="AlphaFoldDB" id="A0A3A8G6M0"/>
<reference evidence="1 2" key="1">
    <citation type="submission" date="2018-09" db="EMBL/GenBank/DDBJ databases">
        <title>The draft genome of Acinetobacter spp. strains.</title>
        <authorList>
            <person name="Qin J."/>
            <person name="Feng Y."/>
            <person name="Zong Z."/>
        </authorList>
    </citation>
    <scope>NUCLEOTIDE SEQUENCE [LARGE SCALE GENOMIC DNA]</scope>
    <source>
        <strain evidence="1 2">WCHAc060002</strain>
    </source>
</reference>
<gene>
    <name evidence="1" type="ORF">D7V64_06770</name>
</gene>
<organism evidence="1 2">
    <name type="scientific">Acinetobacter cumulans</name>
    <dbReference type="NCBI Taxonomy" id="2136182"/>
    <lineage>
        <taxon>Bacteria</taxon>
        <taxon>Pseudomonadati</taxon>
        <taxon>Pseudomonadota</taxon>
        <taxon>Gammaproteobacteria</taxon>
        <taxon>Moraxellales</taxon>
        <taxon>Moraxellaceae</taxon>
        <taxon>Acinetobacter</taxon>
    </lineage>
</organism>
<evidence type="ECO:0000313" key="2">
    <source>
        <dbReference type="Proteomes" id="UP000281084"/>
    </source>
</evidence>